<evidence type="ECO:0000313" key="1">
    <source>
        <dbReference type="EMBL" id="EOT42611.1"/>
    </source>
</evidence>
<dbReference type="PATRIC" id="fig|1139219.3.peg.938"/>
<dbReference type="AlphaFoldDB" id="S1NGU5"/>
<name>S1NGU5_9ENTE</name>
<organism evidence="1 2">
    <name type="scientific">Enterococcus dispar ATCC 51266</name>
    <dbReference type="NCBI Taxonomy" id="1139219"/>
    <lineage>
        <taxon>Bacteria</taxon>
        <taxon>Bacillati</taxon>
        <taxon>Bacillota</taxon>
        <taxon>Bacilli</taxon>
        <taxon>Lactobacillales</taxon>
        <taxon>Enterococcaceae</taxon>
        <taxon>Enterococcus</taxon>
    </lineage>
</organism>
<dbReference type="HOGENOM" id="CLU_181271_0_0_9"/>
<reference evidence="1 2" key="1">
    <citation type="submission" date="2013-03" db="EMBL/GenBank/DDBJ databases">
        <title>The Genome Sequence of Enterococcus dispar ATCC_51266 (Illumina only assembly).</title>
        <authorList>
            <consortium name="The Broad Institute Genomics Platform"/>
            <consortium name="The Broad Institute Genome Sequencing Center for Infectious Disease"/>
            <person name="Earl A."/>
            <person name="Russ C."/>
            <person name="Gilmore M."/>
            <person name="Surin D."/>
            <person name="Walker B."/>
            <person name="Young S."/>
            <person name="Zeng Q."/>
            <person name="Gargeya S."/>
            <person name="Fitzgerald M."/>
            <person name="Haas B."/>
            <person name="Abouelleil A."/>
            <person name="Allen A.W."/>
            <person name="Alvarado L."/>
            <person name="Arachchi H.M."/>
            <person name="Berlin A.M."/>
            <person name="Chapman S.B."/>
            <person name="Gainer-Dewar J."/>
            <person name="Goldberg J."/>
            <person name="Griggs A."/>
            <person name="Gujja S."/>
            <person name="Hansen M."/>
            <person name="Howarth C."/>
            <person name="Imamovic A."/>
            <person name="Ireland A."/>
            <person name="Larimer J."/>
            <person name="McCowan C."/>
            <person name="Murphy C."/>
            <person name="Pearson M."/>
            <person name="Poon T.W."/>
            <person name="Priest M."/>
            <person name="Roberts A."/>
            <person name="Saif S."/>
            <person name="Shea T."/>
            <person name="Sisk P."/>
            <person name="Sykes S."/>
            <person name="Wortman J."/>
            <person name="Nusbaum C."/>
            <person name="Birren B."/>
        </authorList>
    </citation>
    <scope>NUCLEOTIDE SEQUENCE [LARGE SCALE GENOMIC DNA]</scope>
    <source>
        <strain evidence="1 2">ATCC 51266</strain>
    </source>
</reference>
<keyword evidence="2" id="KW-1185">Reference proteome</keyword>
<comment type="caution">
    <text evidence="1">The sequence shown here is derived from an EMBL/GenBank/DDBJ whole genome shotgun (WGS) entry which is preliminary data.</text>
</comment>
<dbReference type="STRING" id="44009.RV01_GL001212"/>
<dbReference type="EMBL" id="AHYR01000004">
    <property type="protein sequence ID" value="EOT42611.1"/>
    <property type="molecule type" value="Genomic_DNA"/>
</dbReference>
<protein>
    <submittedName>
        <fullName evidence="1">Uncharacterized protein</fullName>
    </submittedName>
</protein>
<dbReference type="eggNOG" id="ENOG5030RTB">
    <property type="taxonomic scope" value="Bacteria"/>
</dbReference>
<dbReference type="Proteomes" id="UP000014127">
    <property type="component" value="Unassembled WGS sequence"/>
</dbReference>
<proteinExistence type="predicted"/>
<sequence length="93" mass="11078">MILNDNGREYDLEKISTYSVYTQRTIVRLIYLRYVSIRDLLSPNCCSKMKLLDVKSAIQEEKNINRIKNVFGYSEEEIIFYINYADQNIPMVR</sequence>
<evidence type="ECO:0000313" key="2">
    <source>
        <dbReference type="Proteomes" id="UP000014127"/>
    </source>
</evidence>
<accession>S1NGU5</accession>
<dbReference type="OrthoDB" id="2193445at2"/>
<gene>
    <name evidence="1" type="ORF">OMK_00972</name>
</gene>